<dbReference type="EMBL" id="JAJFAZ020000003">
    <property type="protein sequence ID" value="KAI5336459.1"/>
    <property type="molecule type" value="Genomic_DNA"/>
</dbReference>
<evidence type="ECO:0000313" key="2">
    <source>
        <dbReference type="Proteomes" id="UP001054821"/>
    </source>
</evidence>
<dbReference type="Proteomes" id="UP001054821">
    <property type="component" value="Chromosome 3"/>
</dbReference>
<keyword evidence="2" id="KW-1185">Reference proteome</keyword>
<accession>A0AAD4Z8H7</accession>
<organism evidence="1 2">
    <name type="scientific">Prunus dulcis</name>
    <name type="common">Almond</name>
    <name type="synonym">Amygdalus dulcis</name>
    <dbReference type="NCBI Taxonomy" id="3755"/>
    <lineage>
        <taxon>Eukaryota</taxon>
        <taxon>Viridiplantae</taxon>
        <taxon>Streptophyta</taxon>
        <taxon>Embryophyta</taxon>
        <taxon>Tracheophyta</taxon>
        <taxon>Spermatophyta</taxon>
        <taxon>Magnoliopsida</taxon>
        <taxon>eudicotyledons</taxon>
        <taxon>Gunneridae</taxon>
        <taxon>Pentapetalae</taxon>
        <taxon>rosids</taxon>
        <taxon>fabids</taxon>
        <taxon>Rosales</taxon>
        <taxon>Rosaceae</taxon>
        <taxon>Amygdaloideae</taxon>
        <taxon>Amygdaleae</taxon>
        <taxon>Prunus</taxon>
    </lineage>
</organism>
<reference evidence="1 2" key="1">
    <citation type="journal article" date="2022" name="G3 (Bethesda)">
        <title>Whole-genome sequence and methylome profiling of the almond [Prunus dulcis (Mill.) D.A. Webb] cultivar 'Nonpareil'.</title>
        <authorList>
            <person name="D'Amico-Willman K.M."/>
            <person name="Ouma W.Z."/>
            <person name="Meulia T."/>
            <person name="Sideli G.M."/>
            <person name="Gradziel T.M."/>
            <person name="Fresnedo-Ramirez J."/>
        </authorList>
    </citation>
    <scope>NUCLEOTIDE SEQUENCE [LARGE SCALE GENOMIC DNA]</scope>
    <source>
        <strain evidence="1">Clone GOH B32 T37-40</strain>
    </source>
</reference>
<proteinExistence type="predicted"/>
<gene>
    <name evidence="1" type="ORF">L3X38_015726</name>
</gene>
<protein>
    <submittedName>
        <fullName evidence="1">Uncharacterized protein</fullName>
    </submittedName>
</protein>
<sequence>MDNRSVIIVCKGNKEAQPAENCSSFVDRWSLRSKMIDKNPPGNLFIKDCLFHIAKCSGLVLLTLLMFHVSLGSKNEYPPSDLSTKHLLLVPYGKVGEAANGSGAV</sequence>
<comment type="caution">
    <text evidence="1">The sequence shown here is derived from an EMBL/GenBank/DDBJ whole genome shotgun (WGS) entry which is preliminary data.</text>
</comment>
<name>A0AAD4Z8H7_PRUDU</name>
<evidence type="ECO:0000313" key="1">
    <source>
        <dbReference type="EMBL" id="KAI5336459.1"/>
    </source>
</evidence>
<dbReference type="AlphaFoldDB" id="A0AAD4Z8H7"/>